<protein>
    <recommendedName>
        <fullName evidence="4">HTH cro/C1-type domain-containing protein</fullName>
    </recommendedName>
</protein>
<keyword evidence="1" id="KW-1133">Transmembrane helix</keyword>
<dbReference type="Gene3D" id="1.10.260.40">
    <property type="entry name" value="lambda repressor-like DNA-binding domains"/>
    <property type="match status" value="1"/>
</dbReference>
<comment type="caution">
    <text evidence="2">The sequence shown here is derived from an EMBL/GenBank/DDBJ whole genome shotgun (WGS) entry which is preliminary data.</text>
</comment>
<dbReference type="PANTHER" id="PTHR34475">
    <property type="match status" value="1"/>
</dbReference>
<evidence type="ECO:0000313" key="3">
    <source>
        <dbReference type="Proteomes" id="UP000231025"/>
    </source>
</evidence>
<feature type="transmembrane region" description="Helical" evidence="1">
    <location>
        <begin position="100"/>
        <end position="118"/>
    </location>
</feature>
<dbReference type="PANTHER" id="PTHR34475:SF1">
    <property type="entry name" value="CYTOSKELETON PROTEIN RODZ"/>
    <property type="match status" value="1"/>
</dbReference>
<keyword evidence="1" id="KW-0812">Transmembrane</keyword>
<reference evidence="2 3" key="1">
    <citation type="submission" date="2017-09" db="EMBL/GenBank/DDBJ databases">
        <title>Depth-based differentiation of microbial function through sediment-hosted aquifers and enrichment of novel symbionts in the deep terrestrial subsurface.</title>
        <authorList>
            <person name="Probst A.J."/>
            <person name="Ladd B."/>
            <person name="Jarett J.K."/>
            <person name="Geller-Mcgrath D.E."/>
            <person name="Sieber C.M."/>
            <person name="Emerson J.B."/>
            <person name="Anantharaman K."/>
            <person name="Thomas B.C."/>
            <person name="Malmstrom R."/>
            <person name="Stieglmeier M."/>
            <person name="Klingl A."/>
            <person name="Woyke T."/>
            <person name="Ryan C.M."/>
            <person name="Banfield J.F."/>
        </authorList>
    </citation>
    <scope>NUCLEOTIDE SEQUENCE [LARGE SCALE GENOMIC DNA]</scope>
    <source>
        <strain evidence="2">CG23_combo_of_CG06-09_8_20_14_all_35_49</strain>
    </source>
</reference>
<keyword evidence="1" id="KW-0472">Membrane</keyword>
<organism evidence="2 3">
    <name type="scientific">Candidatus Roizmanbacteria bacterium CG23_combo_of_CG06-09_8_20_14_all_35_49</name>
    <dbReference type="NCBI Taxonomy" id="1974863"/>
    <lineage>
        <taxon>Bacteria</taxon>
        <taxon>Candidatus Roizmaniibacteriota</taxon>
    </lineage>
</organism>
<gene>
    <name evidence="2" type="ORF">COX47_02460</name>
</gene>
<dbReference type="EMBL" id="PCRE01000035">
    <property type="protein sequence ID" value="PIP14931.1"/>
    <property type="molecule type" value="Genomic_DNA"/>
</dbReference>
<name>A0A2G9Y8V2_9BACT</name>
<dbReference type="AlphaFoldDB" id="A0A2G9Y8V2"/>
<dbReference type="GO" id="GO:0003677">
    <property type="term" value="F:DNA binding"/>
    <property type="evidence" value="ECO:0007669"/>
    <property type="project" value="InterPro"/>
</dbReference>
<proteinExistence type="predicted"/>
<dbReference type="Gene3D" id="2.60.40.10">
    <property type="entry name" value="Immunoglobulins"/>
    <property type="match status" value="1"/>
</dbReference>
<evidence type="ECO:0000313" key="2">
    <source>
        <dbReference type="EMBL" id="PIP14931.1"/>
    </source>
</evidence>
<accession>A0A2G9Y8V2</accession>
<dbReference type="Proteomes" id="UP000231025">
    <property type="component" value="Unassembled WGS sequence"/>
</dbReference>
<evidence type="ECO:0000256" key="1">
    <source>
        <dbReference type="SAM" id="Phobius"/>
    </source>
</evidence>
<evidence type="ECO:0008006" key="4">
    <source>
        <dbReference type="Google" id="ProtNLM"/>
    </source>
</evidence>
<sequence length="209" mass="24630">MLTVGEILKKTREKNNLSLLEVERNIKVREKFLLAIETNDWSLFSSKIYISGIIKNYSRFLGLDEKKILAFFRRDYEKKEEMKFKKRLSSHYLTPESKKYLIMIFIISFFLIFGYFTYQLKLFLSPPSFTLVSPNKVNFTVEKKIKLVGKTEKDTSIFIGGDKIYQNNEGLFKYELPLQEGKTRLTIELVGANGKKRKVEEIFYKDSPK</sequence>
<dbReference type="InterPro" id="IPR010982">
    <property type="entry name" value="Lambda_DNA-bd_dom_sf"/>
</dbReference>
<dbReference type="InterPro" id="IPR013783">
    <property type="entry name" value="Ig-like_fold"/>
</dbReference>
<dbReference type="InterPro" id="IPR050400">
    <property type="entry name" value="Bact_Cytoskel_RodZ"/>
</dbReference>
<dbReference type="Pfam" id="PF13413">
    <property type="entry name" value="HTH_25"/>
    <property type="match status" value="1"/>
</dbReference>